<keyword evidence="2" id="KW-1185">Reference proteome</keyword>
<organism evidence="1 2">
    <name type="scientific">Skermania pinensis</name>
    <dbReference type="NCBI Taxonomy" id="39122"/>
    <lineage>
        <taxon>Bacteria</taxon>
        <taxon>Bacillati</taxon>
        <taxon>Actinomycetota</taxon>
        <taxon>Actinomycetes</taxon>
        <taxon>Mycobacteriales</taxon>
        <taxon>Gordoniaceae</taxon>
        <taxon>Skermania</taxon>
    </lineage>
</organism>
<dbReference type="EMBL" id="CP079105">
    <property type="protein sequence ID" value="QXQ12351.1"/>
    <property type="molecule type" value="Genomic_DNA"/>
</dbReference>
<proteinExistence type="predicted"/>
<keyword evidence="1" id="KW-0378">Hydrolase</keyword>
<dbReference type="SFLD" id="SFLDG01129">
    <property type="entry name" value="C1.5:_HAD__Beta-PGM__Phosphata"/>
    <property type="match status" value="1"/>
</dbReference>
<dbReference type="SUPFAM" id="SSF56784">
    <property type="entry name" value="HAD-like"/>
    <property type="match status" value="1"/>
</dbReference>
<name>A0ABX8S550_9ACTN</name>
<dbReference type="SFLD" id="SFLDS00003">
    <property type="entry name" value="Haloacid_Dehalogenase"/>
    <property type="match status" value="1"/>
</dbReference>
<dbReference type="NCBIfam" id="TIGR01509">
    <property type="entry name" value="HAD-SF-IA-v3"/>
    <property type="match status" value="1"/>
</dbReference>
<dbReference type="InterPro" id="IPR006439">
    <property type="entry name" value="HAD-SF_hydro_IA"/>
</dbReference>
<dbReference type="Gene3D" id="3.40.50.1000">
    <property type="entry name" value="HAD superfamily/HAD-like"/>
    <property type="match status" value="1"/>
</dbReference>
<gene>
    <name evidence="1" type="ORF">KV203_10080</name>
</gene>
<evidence type="ECO:0000313" key="1">
    <source>
        <dbReference type="EMBL" id="QXQ12351.1"/>
    </source>
</evidence>
<protein>
    <submittedName>
        <fullName evidence="1">HAD-IA family hydrolase</fullName>
    </submittedName>
</protein>
<reference evidence="1" key="1">
    <citation type="submission" date="2021-07" db="EMBL/GenBank/DDBJ databases">
        <title>Candidatus Kaistella beijingensis sp. nov. isolated from a municipal wastewater treatment plant is involved in sludge foaming.</title>
        <authorList>
            <person name="Song Y."/>
            <person name="Liu S.-J."/>
        </authorList>
    </citation>
    <scope>NUCLEOTIDE SEQUENCE</scope>
    <source>
        <strain evidence="1">DSM 43998</strain>
    </source>
</reference>
<evidence type="ECO:0000313" key="2">
    <source>
        <dbReference type="Proteomes" id="UP000887023"/>
    </source>
</evidence>
<dbReference type="InterPro" id="IPR036412">
    <property type="entry name" value="HAD-like_sf"/>
</dbReference>
<dbReference type="InterPro" id="IPR023214">
    <property type="entry name" value="HAD_sf"/>
</dbReference>
<dbReference type="PANTHER" id="PTHR12725:SF117">
    <property type="entry name" value="HALOACID DEHALOGENASE-LIKE HYDROLASE"/>
    <property type="match status" value="1"/>
</dbReference>
<dbReference type="Proteomes" id="UP000887023">
    <property type="component" value="Chromosome"/>
</dbReference>
<dbReference type="RefSeq" id="WP_169797495.1">
    <property type="nucleotide sequence ID" value="NZ_CBCRUZ010000001.1"/>
</dbReference>
<accession>A0ABX8S550</accession>
<sequence>MYFNTNDSDWRLLSSSSARIALTARAEKLSTPLFWTSYPAMDWLESNRSEICRRTADPDSRSSDVLVLDLDGTLYGRELGLIEVMDRRILDFLMMKTSMDRTAALVEYDRLLTKYGLVSCGLQAEWGVDFTEALKYAHELQYEEVLHSDEKLLSKLEAIALPRIVFTNAPYKHVVKVLMMLGVATMIDQVVTIEDFPRAPKPSSTSFLMLSKRLGRRFEQMIFLDDNPSNVKVAHNLGMRTVLVRPDIESIDDLSPEILRATTIHCALDLATKKFSLPTNT</sequence>
<dbReference type="PANTHER" id="PTHR12725">
    <property type="entry name" value="HALOACID DEHALOGENASE-LIKE HYDROLASE"/>
    <property type="match status" value="1"/>
</dbReference>
<dbReference type="GO" id="GO:0016787">
    <property type="term" value="F:hydrolase activity"/>
    <property type="evidence" value="ECO:0007669"/>
    <property type="project" value="UniProtKB-KW"/>
</dbReference>
<dbReference type="Pfam" id="PF00702">
    <property type="entry name" value="Hydrolase"/>
    <property type="match status" value="1"/>
</dbReference>
<dbReference type="Gene3D" id="1.10.150.450">
    <property type="match status" value="1"/>
</dbReference>